<name>A0A2N9AL22_METEX</name>
<dbReference type="GO" id="GO:0005886">
    <property type="term" value="C:plasma membrane"/>
    <property type="evidence" value="ECO:0007669"/>
    <property type="project" value="UniProtKB-SubCell"/>
</dbReference>
<evidence type="ECO:0000256" key="7">
    <source>
        <dbReference type="SAM" id="Phobius"/>
    </source>
</evidence>
<evidence type="ECO:0000256" key="2">
    <source>
        <dbReference type="ARBA" id="ARBA00011006"/>
    </source>
</evidence>
<dbReference type="PANTHER" id="PTHR33884">
    <property type="entry name" value="UPF0410 PROTEIN YMGE"/>
    <property type="match status" value="1"/>
</dbReference>
<evidence type="ECO:0000256" key="1">
    <source>
        <dbReference type="ARBA" id="ARBA00004651"/>
    </source>
</evidence>
<keyword evidence="4 7" id="KW-0812">Transmembrane</keyword>
<sequence length="141" mass="15325">MPEDGPVAQARIFWTVPHFPRQPASSLARLSSEYGQVFRPELQIDDDFRGWDDMEILWTIIIGFVAGIIAKFIMPGDKEPSGFILTTILGIVGAFVATFIGQAVGWYGPNEGARFIGSIVGACVVLAIYGFIAGRTSSRSL</sequence>
<keyword evidence="3" id="KW-1003">Cell membrane</keyword>
<keyword evidence="6 7" id="KW-0472">Membrane</keyword>
<proteinExistence type="inferred from homology"/>
<feature type="transmembrane region" description="Helical" evidence="7">
    <location>
        <begin position="83"/>
        <end position="107"/>
    </location>
</feature>
<dbReference type="EMBL" id="LT962688">
    <property type="protein sequence ID" value="SOR28054.1"/>
    <property type="molecule type" value="Genomic_DNA"/>
</dbReference>
<reference evidence="9" key="1">
    <citation type="submission" date="2017-10" db="EMBL/GenBank/DDBJ databases">
        <authorList>
            <person name="Regsiter A."/>
            <person name="William W."/>
        </authorList>
    </citation>
    <scope>NUCLEOTIDE SEQUENCE [LARGE SCALE GENOMIC DNA]</scope>
</reference>
<keyword evidence="5 7" id="KW-1133">Transmembrane helix</keyword>
<comment type="subcellular location">
    <subcellularLocation>
        <location evidence="1">Cell membrane</location>
        <topology evidence="1">Multi-pass membrane protein</topology>
    </subcellularLocation>
</comment>
<accession>A0A2N9AL22</accession>
<protein>
    <submittedName>
        <fullName evidence="8">Transglycosylase-associated protein</fullName>
    </submittedName>
</protein>
<evidence type="ECO:0000256" key="5">
    <source>
        <dbReference type="ARBA" id="ARBA00022989"/>
    </source>
</evidence>
<dbReference type="InterPro" id="IPR007341">
    <property type="entry name" value="Transgly_assoc"/>
</dbReference>
<evidence type="ECO:0000313" key="9">
    <source>
        <dbReference type="Proteomes" id="UP000233769"/>
    </source>
</evidence>
<dbReference type="Pfam" id="PF04226">
    <property type="entry name" value="Transgly_assoc"/>
    <property type="match status" value="1"/>
</dbReference>
<feature type="transmembrane region" description="Helical" evidence="7">
    <location>
        <begin position="56"/>
        <end position="74"/>
    </location>
</feature>
<feature type="transmembrane region" description="Helical" evidence="7">
    <location>
        <begin position="113"/>
        <end position="132"/>
    </location>
</feature>
<organism evidence="8 9">
    <name type="scientific">Methylorubrum extorquens</name>
    <name type="common">Methylobacterium dichloromethanicum</name>
    <name type="synonym">Methylobacterium extorquens</name>
    <dbReference type="NCBI Taxonomy" id="408"/>
    <lineage>
        <taxon>Bacteria</taxon>
        <taxon>Pseudomonadati</taxon>
        <taxon>Pseudomonadota</taxon>
        <taxon>Alphaproteobacteria</taxon>
        <taxon>Hyphomicrobiales</taxon>
        <taxon>Methylobacteriaceae</taxon>
        <taxon>Methylorubrum</taxon>
    </lineage>
</organism>
<evidence type="ECO:0000313" key="8">
    <source>
        <dbReference type="EMBL" id="SOR28054.1"/>
    </source>
</evidence>
<evidence type="ECO:0000256" key="6">
    <source>
        <dbReference type="ARBA" id="ARBA00023136"/>
    </source>
</evidence>
<gene>
    <name evidence="8" type="ORF">TK0001_1452</name>
</gene>
<comment type="similarity">
    <text evidence="2">Belongs to the UPF0410 family.</text>
</comment>
<dbReference type="Proteomes" id="UP000233769">
    <property type="component" value="Chromosome tk0001"/>
</dbReference>
<dbReference type="AlphaFoldDB" id="A0A2N9AL22"/>
<evidence type="ECO:0000256" key="4">
    <source>
        <dbReference type="ARBA" id="ARBA00022692"/>
    </source>
</evidence>
<dbReference type="PANTHER" id="PTHR33884:SF7">
    <property type="entry name" value="BSL8023 PROTEIN"/>
    <property type="match status" value="1"/>
</dbReference>
<evidence type="ECO:0000256" key="3">
    <source>
        <dbReference type="ARBA" id="ARBA00022475"/>
    </source>
</evidence>